<evidence type="ECO:0000313" key="2">
    <source>
        <dbReference type="Proteomes" id="UP001497680"/>
    </source>
</evidence>
<keyword evidence="2" id="KW-1185">Reference proteome</keyword>
<evidence type="ECO:0000313" key="1">
    <source>
        <dbReference type="EMBL" id="KAI6085669.1"/>
    </source>
</evidence>
<comment type="caution">
    <text evidence="1">The sequence shown here is derived from an EMBL/GenBank/DDBJ whole genome shotgun (WGS) entry which is preliminary data.</text>
</comment>
<organism evidence="1 2">
    <name type="scientific">Hypoxylon rubiginosum</name>
    <dbReference type="NCBI Taxonomy" id="110542"/>
    <lineage>
        <taxon>Eukaryota</taxon>
        <taxon>Fungi</taxon>
        <taxon>Dikarya</taxon>
        <taxon>Ascomycota</taxon>
        <taxon>Pezizomycotina</taxon>
        <taxon>Sordariomycetes</taxon>
        <taxon>Xylariomycetidae</taxon>
        <taxon>Xylariales</taxon>
        <taxon>Hypoxylaceae</taxon>
        <taxon>Hypoxylon</taxon>
    </lineage>
</organism>
<dbReference type="Proteomes" id="UP001497680">
    <property type="component" value="Unassembled WGS sequence"/>
</dbReference>
<proteinExistence type="predicted"/>
<name>A0ACC0CYY0_9PEZI</name>
<protein>
    <submittedName>
        <fullName evidence="1">Uncharacterized protein</fullName>
    </submittedName>
</protein>
<sequence>MLASHLFRLLAVSLTVITTVEGAADVNKFFSRYWPGKDTDNGCKAHAKDLADSYTEASKLIDAAVDAISYLKGNKKPSALKLKDRWNWDRQAKAMLSMFGIKISKDGGPEDESRDNFEFVEKASIFFKTFGIFGQMQDGMKNDQASMRGPPGLYCGVKAWKHYKPDDTSPLDPTKKISDDKTVDGKARWPQGLMAEGQTSENHNLCGDKVYAFTVAPLTIITFCDYIWEADNVVKSLDVDGAKEFDHLGIKERNSLSLTWVHELAHFYGSYPSGGLPDQQAVDENGKPVKDAKGNPVKTYGVMYVLNLGKADADRASRTADAFAWFAMAMYYSKFDWSKGFAQAYHLM</sequence>
<accession>A0ACC0CYY0</accession>
<reference evidence="1 2" key="1">
    <citation type="journal article" date="2022" name="New Phytol.">
        <title>Ecological generalism drives hyperdiversity of secondary metabolite gene clusters in xylarialean endophytes.</title>
        <authorList>
            <person name="Franco M.E.E."/>
            <person name="Wisecaver J.H."/>
            <person name="Arnold A.E."/>
            <person name="Ju Y.M."/>
            <person name="Slot J.C."/>
            <person name="Ahrendt S."/>
            <person name="Moore L.P."/>
            <person name="Eastman K.E."/>
            <person name="Scott K."/>
            <person name="Konkel Z."/>
            <person name="Mondo S.J."/>
            <person name="Kuo A."/>
            <person name="Hayes R.D."/>
            <person name="Haridas S."/>
            <person name="Andreopoulos B."/>
            <person name="Riley R."/>
            <person name="LaButti K."/>
            <person name="Pangilinan J."/>
            <person name="Lipzen A."/>
            <person name="Amirebrahimi M."/>
            <person name="Yan J."/>
            <person name="Adam C."/>
            <person name="Keymanesh K."/>
            <person name="Ng V."/>
            <person name="Louie K."/>
            <person name="Northen T."/>
            <person name="Drula E."/>
            <person name="Henrissat B."/>
            <person name="Hsieh H.M."/>
            <person name="Youens-Clark K."/>
            <person name="Lutzoni F."/>
            <person name="Miadlikowska J."/>
            <person name="Eastwood D.C."/>
            <person name="Hamelin R.C."/>
            <person name="Grigoriev I.V."/>
            <person name="U'Ren J.M."/>
        </authorList>
    </citation>
    <scope>NUCLEOTIDE SEQUENCE [LARGE SCALE GENOMIC DNA]</scope>
    <source>
        <strain evidence="1 2">ER1909</strain>
    </source>
</reference>
<gene>
    <name evidence="1" type="ORF">F4821DRAFT_260802</name>
</gene>
<dbReference type="EMBL" id="MU394323">
    <property type="protein sequence ID" value="KAI6085669.1"/>
    <property type="molecule type" value="Genomic_DNA"/>
</dbReference>